<dbReference type="EMBL" id="DUZY01000001">
    <property type="protein sequence ID" value="DAD18059.1"/>
    <property type="molecule type" value="Genomic_DNA"/>
</dbReference>
<dbReference type="AlphaFoldDB" id="A0A822XGC8"/>
<keyword evidence="2" id="KW-1185">Reference proteome</keyword>
<organism evidence="1 2">
    <name type="scientific">Nelumbo nucifera</name>
    <name type="common">Sacred lotus</name>
    <dbReference type="NCBI Taxonomy" id="4432"/>
    <lineage>
        <taxon>Eukaryota</taxon>
        <taxon>Viridiplantae</taxon>
        <taxon>Streptophyta</taxon>
        <taxon>Embryophyta</taxon>
        <taxon>Tracheophyta</taxon>
        <taxon>Spermatophyta</taxon>
        <taxon>Magnoliopsida</taxon>
        <taxon>Proteales</taxon>
        <taxon>Nelumbonaceae</taxon>
        <taxon>Nelumbo</taxon>
    </lineage>
</organism>
<comment type="caution">
    <text evidence="1">The sequence shown here is derived from an EMBL/GenBank/DDBJ whole genome shotgun (WGS) entry which is preliminary data.</text>
</comment>
<protein>
    <submittedName>
        <fullName evidence="1">Uncharacterized protein</fullName>
    </submittedName>
</protein>
<evidence type="ECO:0000313" key="2">
    <source>
        <dbReference type="Proteomes" id="UP000607653"/>
    </source>
</evidence>
<sequence>MERMEEVHERCEEVLWEEVQLPPAASFFFS</sequence>
<proteinExistence type="predicted"/>
<accession>A0A822XGC8</accession>
<reference evidence="1 2" key="1">
    <citation type="journal article" date="2020" name="Mol. Biol. Evol.">
        <title>Distinct Expression and Methylation Patterns for Genes with Different Fates following a Single Whole-Genome Duplication in Flowering Plants.</title>
        <authorList>
            <person name="Shi T."/>
            <person name="Rahmani R.S."/>
            <person name="Gugger P.F."/>
            <person name="Wang M."/>
            <person name="Li H."/>
            <person name="Zhang Y."/>
            <person name="Li Z."/>
            <person name="Wang Q."/>
            <person name="Van de Peer Y."/>
            <person name="Marchal K."/>
            <person name="Chen J."/>
        </authorList>
    </citation>
    <scope>NUCLEOTIDE SEQUENCE [LARGE SCALE GENOMIC DNA]</scope>
    <source>
        <tissue evidence="1">Leaf</tissue>
    </source>
</reference>
<gene>
    <name evidence="1" type="ORF">HUJ06_019522</name>
</gene>
<dbReference type="Proteomes" id="UP000607653">
    <property type="component" value="Unassembled WGS sequence"/>
</dbReference>
<name>A0A822XGC8_NELNU</name>
<evidence type="ECO:0000313" key="1">
    <source>
        <dbReference type="EMBL" id="DAD18059.1"/>
    </source>
</evidence>